<dbReference type="AlphaFoldDB" id="A0A899G2B4"/>
<evidence type="ECO:0000256" key="2">
    <source>
        <dbReference type="ARBA" id="ARBA00022574"/>
    </source>
</evidence>
<dbReference type="InterPro" id="IPR006594">
    <property type="entry name" value="LisH"/>
</dbReference>
<dbReference type="Gene3D" id="2.130.10.10">
    <property type="entry name" value="YVTN repeat-like/Quinoprotein amine dehydrogenase"/>
    <property type="match status" value="1"/>
</dbReference>
<dbReference type="PANTHER" id="PTHR22846:SF2">
    <property type="entry name" value="F-BOX-LIKE_WD REPEAT-CONTAINING PROTEIN EBI"/>
    <property type="match status" value="1"/>
</dbReference>
<dbReference type="PROSITE" id="PS50896">
    <property type="entry name" value="LISH"/>
    <property type="match status" value="1"/>
</dbReference>
<evidence type="ECO:0000313" key="7">
    <source>
        <dbReference type="Proteomes" id="UP000663699"/>
    </source>
</evidence>
<keyword evidence="2 5" id="KW-0853">WD repeat</keyword>
<dbReference type="EMBL" id="CP054538">
    <property type="protein sequence ID" value="QSL65609.1"/>
    <property type="molecule type" value="Genomic_DNA"/>
</dbReference>
<accession>A0A899G2B4</accession>
<dbReference type="InterPro" id="IPR001680">
    <property type="entry name" value="WD40_rpt"/>
</dbReference>
<sequence>MSSNEVNYLIWRYLQESGFEHTTFAFQHESGAHLEDNRWSKEVSAGALINVLQKGLQYMEVEAHVDKNGSIRRCMLPFSLIGRHLCENVETVLPEVIEVDLQEEKEKGPFLSMEDSDIHDLNQGKSLEPWEIPESKELKEPAESKETSVFEESNESIMEDLKISESSSVFLEEKSHLELETSIMSPTDASWLIKKMEKVVLLCGHQENVFTGAWNPVYLDFVATASADATVRIWKLMENDTANSLLDNLVLNCTPLNEKKDITSISWDNSGNYIAAGSYDGEVRIWSLKGVLIYLFTAHHGPIMGIKWNSKNNLLLTASCDSYVIAWDMFNGTLKHVYDKRPCAITDIEWISDETFASSGKDGSLDFWSAEKAELLRRWEGHSKEINSIKFNSHNNLLLSCSDDFTIKIWSLDISSPQKIFLGHSKSVVEVQWKPQQKTDEMIIFVSCSLDGTIKVWNTIQSSPLHSLSHGWAFFTISFNPSGDILAAEGYLCGKYDKSIDKNPNKNSVIEHVFDVSWSKKGDRIIVCRANSVAEVIYCD</sequence>
<dbReference type="GO" id="GO:0034967">
    <property type="term" value="C:Set3 complex"/>
    <property type="evidence" value="ECO:0007669"/>
    <property type="project" value="TreeGrafter"/>
</dbReference>
<feature type="repeat" description="WD" evidence="5">
    <location>
        <begin position="379"/>
        <end position="413"/>
    </location>
</feature>
<dbReference type="Proteomes" id="UP000663699">
    <property type="component" value="Chromosome 7"/>
</dbReference>
<evidence type="ECO:0000256" key="1">
    <source>
        <dbReference type="ARBA" id="ARBA00004123"/>
    </source>
</evidence>
<name>A0A899G2B4_9ASCO</name>
<feature type="repeat" description="WD" evidence="5">
    <location>
        <begin position="202"/>
        <end position="244"/>
    </location>
</feature>
<feature type="repeat" description="WD" evidence="5">
    <location>
        <begin position="296"/>
        <end position="337"/>
    </location>
</feature>
<dbReference type="SMART" id="SM00320">
    <property type="entry name" value="WD40"/>
    <property type="match status" value="6"/>
</dbReference>
<reference evidence="6" key="1">
    <citation type="submission" date="2020-06" db="EMBL/GenBank/DDBJ databases">
        <title>Genomes of multiple members of Pneumocystis genus reveal paths to human pathogen Pneumocystis jirovecii.</title>
        <authorList>
            <person name="Cisse O.H."/>
            <person name="Ma L."/>
            <person name="Dekker J."/>
            <person name="Khil P."/>
            <person name="Jo J."/>
            <person name="Brenchley J."/>
            <person name="Blair R."/>
            <person name="Pahar B."/>
            <person name="Chabe M."/>
            <person name="Van Rompay K.A."/>
            <person name="Keesler R."/>
            <person name="Sukura A."/>
            <person name="Hirsch V."/>
            <person name="Kutty G."/>
            <person name="Liu Y."/>
            <person name="Peng L."/>
            <person name="Chen J."/>
            <person name="Song J."/>
            <person name="Weissenbacher-Lang C."/>
            <person name="Xu J."/>
            <person name="Upham N.S."/>
            <person name="Stajich J.E."/>
            <person name="Cuomo C.A."/>
            <person name="Cushion M.T."/>
            <person name="Kovacs J.A."/>
        </authorList>
    </citation>
    <scope>NUCLEOTIDE SEQUENCE</scope>
    <source>
        <strain evidence="6">2A</strain>
    </source>
</reference>
<keyword evidence="3" id="KW-0677">Repeat</keyword>
<dbReference type="InterPro" id="IPR019775">
    <property type="entry name" value="WD40_repeat_CS"/>
</dbReference>
<proteinExistence type="predicted"/>
<evidence type="ECO:0000256" key="3">
    <source>
        <dbReference type="ARBA" id="ARBA00022737"/>
    </source>
</evidence>
<dbReference type="Pfam" id="PF08513">
    <property type="entry name" value="LisH"/>
    <property type="match status" value="1"/>
</dbReference>
<dbReference type="Pfam" id="PF00400">
    <property type="entry name" value="WD40"/>
    <property type="match status" value="5"/>
</dbReference>
<gene>
    <name evidence="6" type="ORF">MERGE_002922</name>
</gene>
<protein>
    <recommendedName>
        <fullName evidence="8">LisH domain-containing protein</fullName>
    </recommendedName>
</protein>
<evidence type="ECO:0000256" key="5">
    <source>
        <dbReference type="PROSITE-ProRule" id="PRU00221"/>
    </source>
</evidence>
<dbReference type="PROSITE" id="PS50294">
    <property type="entry name" value="WD_REPEATS_REGION"/>
    <property type="match status" value="4"/>
</dbReference>
<dbReference type="SMART" id="SM00667">
    <property type="entry name" value="LisH"/>
    <property type="match status" value="1"/>
</dbReference>
<comment type="subcellular location">
    <subcellularLocation>
        <location evidence="1">Nucleus</location>
    </subcellularLocation>
</comment>
<dbReference type="PRINTS" id="PR00320">
    <property type="entry name" value="GPROTEINBRPT"/>
</dbReference>
<evidence type="ECO:0000256" key="4">
    <source>
        <dbReference type="ARBA" id="ARBA00023242"/>
    </source>
</evidence>
<dbReference type="OrthoDB" id="1367865at2759"/>
<dbReference type="InterPro" id="IPR045183">
    <property type="entry name" value="Ebi-like"/>
</dbReference>
<dbReference type="InterPro" id="IPR036322">
    <property type="entry name" value="WD40_repeat_dom_sf"/>
</dbReference>
<keyword evidence="4" id="KW-0539">Nucleus</keyword>
<dbReference type="PANTHER" id="PTHR22846">
    <property type="entry name" value="WD40 REPEAT PROTEIN"/>
    <property type="match status" value="1"/>
</dbReference>
<evidence type="ECO:0008006" key="8">
    <source>
        <dbReference type="Google" id="ProtNLM"/>
    </source>
</evidence>
<evidence type="ECO:0000313" key="6">
    <source>
        <dbReference type="EMBL" id="QSL65609.1"/>
    </source>
</evidence>
<dbReference type="PROSITE" id="PS50082">
    <property type="entry name" value="WD_REPEATS_2"/>
    <property type="match status" value="5"/>
</dbReference>
<keyword evidence="7" id="KW-1185">Reference proteome</keyword>
<dbReference type="InterPro" id="IPR015943">
    <property type="entry name" value="WD40/YVTN_repeat-like_dom_sf"/>
</dbReference>
<dbReference type="SUPFAM" id="SSF50978">
    <property type="entry name" value="WD40 repeat-like"/>
    <property type="match status" value="1"/>
</dbReference>
<feature type="repeat" description="WD" evidence="5">
    <location>
        <begin position="421"/>
        <end position="467"/>
    </location>
</feature>
<dbReference type="InterPro" id="IPR020472">
    <property type="entry name" value="WD40_PAC1"/>
</dbReference>
<dbReference type="FunFam" id="1.20.960.30:FF:000001">
    <property type="entry name" value="F-box-like/WD repeat-containing protein TBL1XR1"/>
    <property type="match status" value="1"/>
</dbReference>
<dbReference type="GO" id="GO:0003714">
    <property type="term" value="F:transcription corepressor activity"/>
    <property type="evidence" value="ECO:0007669"/>
    <property type="project" value="InterPro"/>
</dbReference>
<dbReference type="PROSITE" id="PS00678">
    <property type="entry name" value="WD_REPEATS_1"/>
    <property type="match status" value="1"/>
</dbReference>
<feature type="repeat" description="WD" evidence="5">
    <location>
        <begin position="255"/>
        <end position="289"/>
    </location>
</feature>
<dbReference type="GO" id="GO:0006357">
    <property type="term" value="P:regulation of transcription by RNA polymerase II"/>
    <property type="evidence" value="ECO:0007669"/>
    <property type="project" value="TreeGrafter"/>
</dbReference>
<dbReference type="CDD" id="cd00200">
    <property type="entry name" value="WD40"/>
    <property type="match status" value="1"/>
</dbReference>
<dbReference type="Gene3D" id="1.20.960.30">
    <property type="match status" value="1"/>
</dbReference>
<organism evidence="6 7">
    <name type="scientific">Pneumocystis wakefieldiae</name>
    <dbReference type="NCBI Taxonomy" id="38082"/>
    <lineage>
        <taxon>Eukaryota</taxon>
        <taxon>Fungi</taxon>
        <taxon>Dikarya</taxon>
        <taxon>Ascomycota</taxon>
        <taxon>Taphrinomycotina</taxon>
        <taxon>Pneumocystomycetes</taxon>
        <taxon>Pneumocystaceae</taxon>
        <taxon>Pneumocystis</taxon>
    </lineage>
</organism>